<dbReference type="GO" id="GO:0005739">
    <property type="term" value="C:mitochondrion"/>
    <property type="evidence" value="ECO:0007669"/>
    <property type="project" value="TreeGrafter"/>
</dbReference>
<dbReference type="AlphaFoldDB" id="A0A1B9GHZ1"/>
<evidence type="ECO:0000256" key="2">
    <source>
        <dbReference type="SAM" id="Phobius"/>
    </source>
</evidence>
<dbReference type="GO" id="GO:0004741">
    <property type="term" value="F:[pyruvate dehydrogenase (acetyl-transferring)]-phosphatase activity"/>
    <property type="evidence" value="ECO:0007669"/>
    <property type="project" value="TreeGrafter"/>
</dbReference>
<keyword evidence="2" id="KW-1133">Transmembrane helix</keyword>
<dbReference type="Pfam" id="PF00481">
    <property type="entry name" value="PP2C"/>
    <property type="match status" value="1"/>
</dbReference>
<dbReference type="PANTHER" id="PTHR13832:SF792">
    <property type="entry name" value="GM14286P"/>
    <property type="match status" value="1"/>
</dbReference>
<dbReference type="InterPro" id="IPR015655">
    <property type="entry name" value="PP2C"/>
</dbReference>
<reference evidence="4 5" key="1">
    <citation type="submission" date="2013-07" db="EMBL/GenBank/DDBJ databases">
        <title>The Genome Sequence of Cryptococcus heveanensis BCC8398.</title>
        <authorList>
            <consortium name="The Broad Institute Genome Sequencing Platform"/>
            <person name="Cuomo C."/>
            <person name="Litvintseva A."/>
            <person name="Chen Y."/>
            <person name="Heitman J."/>
            <person name="Sun S."/>
            <person name="Springer D."/>
            <person name="Dromer F."/>
            <person name="Young S.K."/>
            <person name="Zeng Q."/>
            <person name="Gargeya S."/>
            <person name="Fitzgerald M."/>
            <person name="Abouelleil A."/>
            <person name="Alvarado L."/>
            <person name="Berlin A.M."/>
            <person name="Chapman S.B."/>
            <person name="Dewar J."/>
            <person name="Goldberg J."/>
            <person name="Griggs A."/>
            <person name="Gujja S."/>
            <person name="Hansen M."/>
            <person name="Howarth C."/>
            <person name="Imamovic A."/>
            <person name="Larimer J."/>
            <person name="McCowan C."/>
            <person name="Murphy C."/>
            <person name="Pearson M."/>
            <person name="Priest M."/>
            <person name="Roberts A."/>
            <person name="Saif S."/>
            <person name="Shea T."/>
            <person name="Sykes S."/>
            <person name="Wortman J."/>
            <person name="Nusbaum C."/>
            <person name="Birren B."/>
        </authorList>
    </citation>
    <scope>NUCLEOTIDE SEQUENCE [LARGE SCALE GENOMIC DNA]</scope>
    <source>
        <strain evidence="4 5">BCC8398</strain>
    </source>
</reference>
<dbReference type="SUPFAM" id="SSF81606">
    <property type="entry name" value="PP2C-like"/>
    <property type="match status" value="1"/>
</dbReference>
<feature type="region of interest" description="Disordered" evidence="1">
    <location>
        <begin position="183"/>
        <end position="212"/>
    </location>
</feature>
<keyword evidence="2" id="KW-0812">Transmembrane</keyword>
<evidence type="ECO:0000259" key="3">
    <source>
        <dbReference type="PROSITE" id="PS51746"/>
    </source>
</evidence>
<dbReference type="STRING" id="1296120.A0A1B9GHZ1"/>
<dbReference type="InterPro" id="IPR036457">
    <property type="entry name" value="PPM-type-like_dom_sf"/>
</dbReference>
<evidence type="ECO:0000256" key="1">
    <source>
        <dbReference type="SAM" id="MobiDB-lite"/>
    </source>
</evidence>
<dbReference type="Proteomes" id="UP000092666">
    <property type="component" value="Unassembled WGS sequence"/>
</dbReference>
<organism evidence="4 5">
    <name type="scientific">Kwoniella heveanensis BCC8398</name>
    <dbReference type="NCBI Taxonomy" id="1296120"/>
    <lineage>
        <taxon>Eukaryota</taxon>
        <taxon>Fungi</taxon>
        <taxon>Dikarya</taxon>
        <taxon>Basidiomycota</taxon>
        <taxon>Agaricomycotina</taxon>
        <taxon>Tremellomycetes</taxon>
        <taxon>Tremellales</taxon>
        <taxon>Cryptococcaceae</taxon>
        <taxon>Kwoniella</taxon>
    </lineage>
</organism>
<protein>
    <recommendedName>
        <fullName evidence="3">PPM-type phosphatase domain-containing protein</fullName>
    </recommendedName>
</protein>
<gene>
    <name evidence="4" type="ORF">I316_07743</name>
</gene>
<dbReference type="EMBL" id="KV700145">
    <property type="protein sequence ID" value="OCF30615.1"/>
    <property type="molecule type" value="Genomic_DNA"/>
</dbReference>
<evidence type="ECO:0000313" key="4">
    <source>
        <dbReference type="EMBL" id="OCF30615.1"/>
    </source>
</evidence>
<accession>A0A1B9GHZ1</accession>
<keyword evidence="2" id="KW-0472">Membrane</keyword>
<dbReference type="InterPro" id="IPR001932">
    <property type="entry name" value="PPM-type_phosphatase-like_dom"/>
</dbReference>
<dbReference type="CDD" id="cd00143">
    <property type="entry name" value="PP2Cc"/>
    <property type="match status" value="1"/>
</dbReference>
<evidence type="ECO:0000313" key="5">
    <source>
        <dbReference type="Proteomes" id="UP000092666"/>
    </source>
</evidence>
<feature type="domain" description="PPM-type phosphatase" evidence="3">
    <location>
        <begin position="189"/>
        <end position="597"/>
    </location>
</feature>
<name>A0A1B9GHZ1_9TREE</name>
<dbReference type="OrthoDB" id="420076at2759"/>
<sequence>MSRFPSTLAWSTDFLVAILVVLVASAYFFCCYYKQRWTVSLQIIDWNATFSPSFHRTFTLTRNISQWGTGPEVDVSHHIPLSKEKCEEKLTKNATSTLMSRRGNAVVRWDTNTLAANTVCEDEMTIDLFSRTHFTSLRPPQAIVSKDADADADADAKSQARAREESYWSIWGRVRSLLLPSTDFASEGRTGGSGSSGEGKPLPQPGDGSDDLMLVTMLDGHGGGQTSALLKRVLNGTLAYAFAGLGLEGWTSRGVYETIVQTFIDLDKAIVSLPLSIIYPPYPTHLPSSPNLPTPNPALLASVPIAGACACTALIDSRSGLLYLANLGDCRAVAGWYNPTLGTWRTDVLSQDHNAANPVEAERVRSEHPTERDTVIINQGYTPRLVGNAQPTRAFGDDNLKTSKADMDEIEKACSVKYTHTKNKATGEMFPKNDGPYMGSEPEVAIRHLRKESEGEELRFLIVATDGLWDKLTSEEAVLLLAAHSAHAHHTPISKSLLPTQFPQTPLTPSPSALAFADGEKHEGEDTRPYPAEPLPGTVPSNSKGVWLFEDDNAATHLMRNGLDGDGDKRVHGMTLSLPGGVARKVRDDTSVVVLFFDTNKDEVNI</sequence>
<dbReference type="PANTHER" id="PTHR13832">
    <property type="entry name" value="PROTEIN PHOSPHATASE 2C"/>
    <property type="match status" value="1"/>
</dbReference>
<proteinExistence type="predicted"/>
<dbReference type="Gene3D" id="3.60.40.10">
    <property type="entry name" value="PPM-type phosphatase domain"/>
    <property type="match status" value="1"/>
</dbReference>
<feature type="transmembrane region" description="Helical" evidence="2">
    <location>
        <begin position="14"/>
        <end position="33"/>
    </location>
</feature>
<dbReference type="PROSITE" id="PS51746">
    <property type="entry name" value="PPM_2"/>
    <property type="match status" value="1"/>
</dbReference>
<reference evidence="5" key="2">
    <citation type="submission" date="2013-12" db="EMBL/GenBank/DDBJ databases">
        <title>Evolution of pathogenesis and genome organization in the Tremellales.</title>
        <authorList>
            <person name="Cuomo C."/>
            <person name="Litvintseva A."/>
            <person name="Heitman J."/>
            <person name="Chen Y."/>
            <person name="Sun S."/>
            <person name="Springer D."/>
            <person name="Dromer F."/>
            <person name="Young S."/>
            <person name="Zeng Q."/>
            <person name="Chapman S."/>
            <person name="Gujja S."/>
            <person name="Saif S."/>
            <person name="Birren B."/>
        </authorList>
    </citation>
    <scope>NUCLEOTIDE SEQUENCE [LARGE SCALE GENOMIC DNA]</scope>
    <source>
        <strain evidence="5">BCC8398</strain>
    </source>
</reference>
<dbReference type="SMART" id="SM00332">
    <property type="entry name" value="PP2Cc"/>
    <property type="match status" value="1"/>
</dbReference>
<keyword evidence="5" id="KW-1185">Reference proteome</keyword>